<keyword evidence="3 8" id="KW-0812">Transmembrane</keyword>
<feature type="transmembrane region" description="Helical" evidence="8">
    <location>
        <begin position="59"/>
        <end position="79"/>
    </location>
</feature>
<evidence type="ECO:0000313" key="10">
    <source>
        <dbReference type="EMBL" id="KAJ4145410.1"/>
    </source>
</evidence>
<dbReference type="InterPro" id="IPR036640">
    <property type="entry name" value="ABC1_TM_sf"/>
</dbReference>
<comment type="subcellular location">
    <subcellularLocation>
        <location evidence="1">Membrane</location>
        <topology evidence="1">Multi-pass membrane protein</topology>
    </subcellularLocation>
</comment>
<evidence type="ECO:0000256" key="3">
    <source>
        <dbReference type="ARBA" id="ARBA00022692"/>
    </source>
</evidence>
<dbReference type="Gene3D" id="1.20.1560.10">
    <property type="entry name" value="ABC transporter type 1, transmembrane domain"/>
    <property type="match status" value="1"/>
</dbReference>
<accession>A0A9W8UHQ6</accession>
<evidence type="ECO:0000256" key="6">
    <source>
        <dbReference type="ARBA" id="ARBA00022989"/>
    </source>
</evidence>
<dbReference type="PANTHER" id="PTHR24223">
    <property type="entry name" value="ATP-BINDING CASSETTE SUB-FAMILY C"/>
    <property type="match status" value="1"/>
</dbReference>
<evidence type="ECO:0000313" key="11">
    <source>
        <dbReference type="Proteomes" id="UP001144673"/>
    </source>
</evidence>
<dbReference type="SUPFAM" id="SSF90123">
    <property type="entry name" value="ABC transporter transmembrane region"/>
    <property type="match status" value="1"/>
</dbReference>
<evidence type="ECO:0000256" key="4">
    <source>
        <dbReference type="ARBA" id="ARBA00022741"/>
    </source>
</evidence>
<keyword evidence="5" id="KW-0067">ATP-binding</keyword>
<evidence type="ECO:0000256" key="2">
    <source>
        <dbReference type="ARBA" id="ARBA00022448"/>
    </source>
</evidence>
<dbReference type="InterPro" id="IPR050173">
    <property type="entry name" value="ABC_transporter_C-like"/>
</dbReference>
<feature type="transmembrane region" description="Helical" evidence="8">
    <location>
        <begin position="387"/>
        <end position="415"/>
    </location>
</feature>
<keyword evidence="7 8" id="KW-0472">Membrane</keyword>
<dbReference type="GO" id="GO:0016020">
    <property type="term" value="C:membrane"/>
    <property type="evidence" value="ECO:0007669"/>
    <property type="project" value="UniProtKB-SubCell"/>
</dbReference>
<feature type="transmembrane region" description="Helical" evidence="8">
    <location>
        <begin position="26"/>
        <end position="47"/>
    </location>
</feature>
<gene>
    <name evidence="10" type="ORF">LMH87_004262</name>
</gene>
<dbReference type="EMBL" id="JAJHUN010000011">
    <property type="protein sequence ID" value="KAJ4145410.1"/>
    <property type="molecule type" value="Genomic_DNA"/>
</dbReference>
<dbReference type="AlphaFoldDB" id="A0A9W8UHQ6"/>
<dbReference type="InterPro" id="IPR011527">
    <property type="entry name" value="ABC1_TM_dom"/>
</dbReference>
<dbReference type="KEGG" id="amus:LMH87_004262"/>
<dbReference type="GO" id="GO:0140359">
    <property type="term" value="F:ABC-type transporter activity"/>
    <property type="evidence" value="ECO:0007669"/>
    <property type="project" value="InterPro"/>
</dbReference>
<reference evidence="10" key="1">
    <citation type="journal article" date="2023" name="Access Microbiol">
        <title>De-novo genome assembly for Akanthomyces muscarius, a biocontrol agent of insect agricultural pests.</title>
        <authorList>
            <person name="Erdos Z."/>
            <person name="Studholme D.J."/>
            <person name="Raymond B."/>
            <person name="Sharma M."/>
        </authorList>
    </citation>
    <scope>NUCLEOTIDE SEQUENCE</scope>
    <source>
        <strain evidence="10">Ve6</strain>
    </source>
</reference>
<dbReference type="PROSITE" id="PS50929">
    <property type="entry name" value="ABC_TM1F"/>
    <property type="match status" value="1"/>
</dbReference>
<dbReference type="GO" id="GO:0005524">
    <property type="term" value="F:ATP binding"/>
    <property type="evidence" value="ECO:0007669"/>
    <property type="project" value="UniProtKB-KW"/>
</dbReference>
<keyword evidence="11" id="KW-1185">Reference proteome</keyword>
<comment type="caution">
    <text evidence="10">The sequence shown here is derived from an EMBL/GenBank/DDBJ whole genome shotgun (WGS) entry which is preliminary data.</text>
</comment>
<name>A0A9W8UHQ6_AKAMU</name>
<feature type="domain" description="ABC transmembrane type-1" evidence="9">
    <location>
        <begin position="268"/>
        <end position="541"/>
    </location>
</feature>
<evidence type="ECO:0000256" key="7">
    <source>
        <dbReference type="ARBA" id="ARBA00023136"/>
    </source>
</evidence>
<evidence type="ECO:0000256" key="8">
    <source>
        <dbReference type="SAM" id="Phobius"/>
    </source>
</evidence>
<evidence type="ECO:0000256" key="1">
    <source>
        <dbReference type="ARBA" id="ARBA00004141"/>
    </source>
</evidence>
<feature type="transmembrane region" description="Helical" evidence="8">
    <location>
        <begin position="91"/>
        <end position="110"/>
    </location>
</feature>
<dbReference type="Pfam" id="PF00664">
    <property type="entry name" value="ABC_membrane"/>
    <property type="match status" value="1"/>
</dbReference>
<sequence>MLFAGDGSFWPLVAIPDLSLYFEESILQILPSASFIFFASALVLYYCQNPVQIRRSRLLWVKLCVSLLIILLESTGLALRCSSYDRTEATYAAVSLELAAAVAIAVVVYVEHRHAIRTSAILGLYLATGILIDGTKARSYIVRNMAASGGVAAATAAARLILLVLEEIPKSSLLIDPQVRSNAGGEETSGFFTRTFFLFLRPMMNTAYRGVLTMDDLGKLGPQFHSERLSNELSRHWPLPKQSKKHSLFISCCMAWKWAILIVVLPRLCVTGFTFSQPFVMYSVIGSVDDSSGSDEKSGGLVLATVFSFGGAAVSRAVTTHLKNRLVVRMRGALLSHMSAKSYRLKLSEARKQSAITLMSADFESIVTGLPDLVEIPFSILESGLGMYFLAFFTKEICLVILIPLVTTTILGVIFGKNLGPALRFWNLSIEARVAKTSRALSQLPAIKSLGLGPKIAEYIQHLRVAETTASKRYRVIQSLSLGSAIMVDMITPVIVVTAALFTNTFGEEMSANMVYPILGIVSLVQDPLAKLVKMYPSAMAMLGLLGFAKRDRTCHRSEFRPSALREHINRPAGG</sequence>
<evidence type="ECO:0000259" key="9">
    <source>
        <dbReference type="PROSITE" id="PS50929"/>
    </source>
</evidence>
<evidence type="ECO:0000256" key="5">
    <source>
        <dbReference type="ARBA" id="ARBA00022840"/>
    </source>
</evidence>
<keyword evidence="6 8" id="KW-1133">Transmembrane helix</keyword>
<dbReference type="InterPro" id="IPR056227">
    <property type="entry name" value="TMD0_ABC"/>
</dbReference>
<dbReference type="PANTHER" id="PTHR24223:SF399">
    <property type="entry name" value="ABC TRANSPORTER ATNG"/>
    <property type="match status" value="1"/>
</dbReference>
<organism evidence="10 11">
    <name type="scientific">Akanthomyces muscarius</name>
    <name type="common">Entomopathogenic fungus</name>
    <name type="synonym">Lecanicillium muscarium</name>
    <dbReference type="NCBI Taxonomy" id="2231603"/>
    <lineage>
        <taxon>Eukaryota</taxon>
        <taxon>Fungi</taxon>
        <taxon>Dikarya</taxon>
        <taxon>Ascomycota</taxon>
        <taxon>Pezizomycotina</taxon>
        <taxon>Sordariomycetes</taxon>
        <taxon>Hypocreomycetidae</taxon>
        <taxon>Hypocreales</taxon>
        <taxon>Cordycipitaceae</taxon>
        <taxon>Akanthomyces</taxon>
    </lineage>
</organism>
<protein>
    <recommendedName>
        <fullName evidence="9">ABC transmembrane type-1 domain-containing protein</fullName>
    </recommendedName>
</protein>
<dbReference type="RefSeq" id="XP_056049080.1">
    <property type="nucleotide sequence ID" value="XM_056195453.1"/>
</dbReference>
<dbReference type="Pfam" id="PF24357">
    <property type="entry name" value="TMD0_ABC"/>
    <property type="match status" value="1"/>
</dbReference>
<proteinExistence type="predicted"/>
<keyword evidence="2" id="KW-0813">Transport</keyword>
<keyword evidence="4" id="KW-0547">Nucleotide-binding</keyword>
<dbReference type="Proteomes" id="UP001144673">
    <property type="component" value="Chromosome 2"/>
</dbReference>
<dbReference type="GeneID" id="80891421"/>
<feature type="transmembrane region" description="Helical" evidence="8">
    <location>
        <begin position="480"/>
        <end position="502"/>
    </location>
</feature>